<dbReference type="Gene3D" id="3.30.980.10">
    <property type="entry name" value="Threonyl-trna Synthetase, Chain A, domain 2"/>
    <property type="match status" value="1"/>
</dbReference>
<dbReference type="AlphaFoldDB" id="A0A336L3I6"/>
<keyword evidence="4" id="KW-0963">Cytoplasm</keyword>
<dbReference type="GO" id="GO:0002196">
    <property type="term" value="F:Ser-tRNA(Ala) deacylase activity"/>
    <property type="evidence" value="ECO:0007669"/>
    <property type="project" value="TreeGrafter"/>
</dbReference>
<comment type="cofactor">
    <cofactor evidence="1">
        <name>Zn(2+)</name>
        <dbReference type="ChEBI" id="CHEBI:29105"/>
    </cofactor>
</comment>
<dbReference type="Gene3D" id="2.40.30.130">
    <property type="match status" value="1"/>
</dbReference>
<reference evidence="10" key="2">
    <citation type="submission" date="2018-07" db="EMBL/GenBank/DDBJ databases">
        <authorList>
            <person name="Quirk P.G."/>
            <person name="Krulwich T.A."/>
        </authorList>
    </citation>
    <scope>NUCLEOTIDE SEQUENCE</scope>
</reference>
<dbReference type="PANTHER" id="PTHR43462">
    <property type="entry name" value="ALANYL-TRNA EDITING PROTEIN"/>
    <property type="match status" value="1"/>
</dbReference>
<dbReference type="GO" id="GO:0046872">
    <property type="term" value="F:metal ion binding"/>
    <property type="evidence" value="ECO:0007669"/>
    <property type="project" value="UniProtKB-KW"/>
</dbReference>
<dbReference type="InterPro" id="IPR009000">
    <property type="entry name" value="Transl_B-barrel_sf"/>
</dbReference>
<dbReference type="GO" id="GO:0006419">
    <property type="term" value="P:alanyl-tRNA aminoacylation"/>
    <property type="evidence" value="ECO:0007669"/>
    <property type="project" value="InterPro"/>
</dbReference>
<organism evidence="9">
    <name type="scientific">Culicoides sonorensis</name>
    <name type="common">Biting midge</name>
    <dbReference type="NCBI Taxonomy" id="179676"/>
    <lineage>
        <taxon>Eukaryota</taxon>
        <taxon>Metazoa</taxon>
        <taxon>Ecdysozoa</taxon>
        <taxon>Arthropoda</taxon>
        <taxon>Hexapoda</taxon>
        <taxon>Insecta</taxon>
        <taxon>Pterygota</taxon>
        <taxon>Neoptera</taxon>
        <taxon>Endopterygota</taxon>
        <taxon>Diptera</taxon>
        <taxon>Nematocera</taxon>
        <taxon>Chironomoidea</taxon>
        <taxon>Ceratopogonidae</taxon>
        <taxon>Ceratopogoninae</taxon>
        <taxon>Culicoides</taxon>
        <taxon>Monoculicoides</taxon>
    </lineage>
</organism>
<name>A0A336L3I6_CULSO</name>
<evidence type="ECO:0000256" key="1">
    <source>
        <dbReference type="ARBA" id="ARBA00001947"/>
    </source>
</evidence>
<protein>
    <submittedName>
        <fullName evidence="9">CSON003784 protein</fullName>
    </submittedName>
</protein>
<dbReference type="SUPFAM" id="SSF50447">
    <property type="entry name" value="Translation proteins"/>
    <property type="match status" value="1"/>
</dbReference>
<gene>
    <name evidence="9" type="primary">CSON003784</name>
</gene>
<dbReference type="GO" id="GO:0004813">
    <property type="term" value="F:alanine-tRNA ligase activity"/>
    <property type="evidence" value="ECO:0007669"/>
    <property type="project" value="InterPro"/>
</dbReference>
<feature type="domain" description="Alanyl-transfer RNA synthetases family profile" evidence="8">
    <location>
        <begin position="1"/>
        <end position="225"/>
    </location>
</feature>
<dbReference type="InterPro" id="IPR018165">
    <property type="entry name" value="Ala-tRNA-synth_IIc_core"/>
</dbReference>
<dbReference type="FunFam" id="3.30.980.10:FF:000007">
    <property type="entry name" value="alanyl-tRNA editing protein Aarsd1"/>
    <property type="match status" value="1"/>
</dbReference>
<dbReference type="SMART" id="SM00863">
    <property type="entry name" value="tRNA_SAD"/>
    <property type="match status" value="1"/>
</dbReference>
<dbReference type="VEuPathDB" id="VectorBase:CSON003784"/>
<evidence type="ECO:0000259" key="8">
    <source>
        <dbReference type="PROSITE" id="PS50860"/>
    </source>
</evidence>
<reference evidence="9" key="1">
    <citation type="submission" date="2018-04" db="EMBL/GenBank/DDBJ databases">
        <authorList>
            <person name="Go L.Y."/>
            <person name="Mitchell J.A."/>
        </authorList>
    </citation>
    <scope>NUCLEOTIDE SEQUENCE</scope>
    <source>
        <tissue evidence="9">Whole organism</tissue>
    </source>
</reference>
<evidence type="ECO:0000256" key="3">
    <source>
        <dbReference type="ARBA" id="ARBA00008429"/>
    </source>
</evidence>
<dbReference type="EMBL" id="UFQS01001722">
    <property type="protein sequence ID" value="SSX12006.1"/>
    <property type="molecule type" value="Genomic_DNA"/>
</dbReference>
<dbReference type="Pfam" id="PF07973">
    <property type="entry name" value="tRNA_SAD"/>
    <property type="match status" value="1"/>
</dbReference>
<evidence type="ECO:0000256" key="4">
    <source>
        <dbReference type="ARBA" id="ARBA00022490"/>
    </source>
</evidence>
<dbReference type="InterPro" id="IPR051335">
    <property type="entry name" value="Alanyl-tRNA_Editing_Enzymes"/>
</dbReference>
<keyword evidence="7" id="KW-0648">Protein biosynthesis</keyword>
<dbReference type="OMA" id="CMHTSQH"/>
<keyword evidence="5" id="KW-0479">Metal-binding</keyword>
<dbReference type="InterPro" id="IPR012947">
    <property type="entry name" value="tRNA_SAD"/>
</dbReference>
<accession>A0A336L3I6</accession>
<comment type="subcellular location">
    <subcellularLocation>
        <location evidence="2">Cytoplasm</location>
    </subcellularLocation>
</comment>
<evidence type="ECO:0000256" key="5">
    <source>
        <dbReference type="ARBA" id="ARBA00022723"/>
    </source>
</evidence>
<dbReference type="PANTHER" id="PTHR43462:SF1">
    <property type="entry name" value="ALANYL-TRNA EDITING PROTEIN AARSD1"/>
    <property type="match status" value="1"/>
</dbReference>
<dbReference type="InterPro" id="IPR018163">
    <property type="entry name" value="Thr/Ala-tRNA-synth_IIc_edit"/>
</dbReference>
<evidence type="ECO:0000313" key="10">
    <source>
        <dbReference type="EMBL" id="SSX31524.1"/>
    </source>
</evidence>
<evidence type="ECO:0000313" key="9">
    <source>
        <dbReference type="EMBL" id="SSX12006.1"/>
    </source>
</evidence>
<evidence type="ECO:0000256" key="2">
    <source>
        <dbReference type="ARBA" id="ARBA00004496"/>
    </source>
</evidence>
<comment type="similarity">
    <text evidence="3">Belongs to the class-II aminoacyl-tRNA synthetase family. Alax-L subfamily.</text>
</comment>
<dbReference type="GO" id="GO:0005524">
    <property type="term" value="F:ATP binding"/>
    <property type="evidence" value="ECO:0007669"/>
    <property type="project" value="InterPro"/>
</dbReference>
<keyword evidence="6" id="KW-0862">Zinc</keyword>
<evidence type="ECO:0000256" key="7">
    <source>
        <dbReference type="ARBA" id="ARBA00022917"/>
    </source>
</evidence>
<dbReference type="GO" id="GO:0003676">
    <property type="term" value="F:nucleic acid binding"/>
    <property type="evidence" value="ECO:0007669"/>
    <property type="project" value="InterPro"/>
</dbReference>
<dbReference type="EMBL" id="UFQT01001722">
    <property type="protein sequence ID" value="SSX31524.1"/>
    <property type="molecule type" value="Genomic_DNA"/>
</dbReference>
<dbReference type="PROSITE" id="PS50860">
    <property type="entry name" value="AA_TRNA_LIGASE_II_ALA"/>
    <property type="match status" value="1"/>
</dbReference>
<dbReference type="SUPFAM" id="SSF55186">
    <property type="entry name" value="ThrRS/AlaRS common domain"/>
    <property type="match status" value="1"/>
</dbReference>
<evidence type="ECO:0000256" key="6">
    <source>
        <dbReference type="ARBA" id="ARBA00022833"/>
    </source>
</evidence>
<proteinExistence type="inferred from homology"/>
<sequence>MVFKCQEDSFLKEFTTRVKSIEPLPDHKGAFVVFDDTILFPEGGGQPCDHGTVNGLSVTNVIRKAGDALHFISISDDLPLKPGDEVTQIVNWERRHDHMQQHSGQHLITAIFEREFKIGTKSWWLGEKTSYVDLDAKDVTQDQIRHVERICNELIANATPVKVDVYAADDPILQSEELRAPRDLPEDVVGPIRVVTIEGVESNRCCGTHVKHLGQLQVVKLLNLEKTKGKLMLNFLVGNRVLTKLGECFERECQLNTILNGAPDRHLELATKLQANQKSSLKLLKTLAKELAQFEAQKYTQSDEKRFYFVHRHDGIDPEFQNNFLRHISDNKETLFFITIGDDSNKGSFLLQGPPEIINELKDQICTKLDAKGNGKGNRFQGKVNNLKGVKDCDKLILKYYDSLS</sequence>
<dbReference type="GO" id="GO:0005737">
    <property type="term" value="C:cytoplasm"/>
    <property type="evidence" value="ECO:0007669"/>
    <property type="project" value="UniProtKB-SubCell"/>
</dbReference>